<gene>
    <name evidence="10" type="ORF">GBAR_LOCUS26536</name>
</gene>
<dbReference type="CDD" id="cd22249">
    <property type="entry name" value="UDM1_RNF168_RNF169-like"/>
    <property type="match status" value="1"/>
</dbReference>
<dbReference type="InterPro" id="IPR005123">
    <property type="entry name" value="Oxoglu/Fe-dep_dioxygenase_dom"/>
</dbReference>
<feature type="region of interest" description="Disordered" evidence="8">
    <location>
        <begin position="1433"/>
        <end position="1639"/>
    </location>
</feature>
<reference evidence="10" key="1">
    <citation type="submission" date="2023-03" db="EMBL/GenBank/DDBJ databases">
        <authorList>
            <person name="Steffen K."/>
            <person name="Cardenas P."/>
        </authorList>
    </citation>
    <scope>NUCLEOTIDE SEQUENCE</scope>
</reference>
<feature type="compositionally biased region" description="Low complexity" evidence="8">
    <location>
        <begin position="1568"/>
        <end position="1578"/>
    </location>
</feature>
<feature type="compositionally biased region" description="Basic and acidic residues" evidence="8">
    <location>
        <begin position="1460"/>
        <end position="1486"/>
    </location>
</feature>
<dbReference type="GO" id="GO:0003729">
    <property type="term" value="F:mRNA binding"/>
    <property type="evidence" value="ECO:0007669"/>
    <property type="project" value="TreeGrafter"/>
</dbReference>
<proteinExistence type="inferred from homology"/>
<evidence type="ECO:0000256" key="3">
    <source>
        <dbReference type="ARBA" id="ARBA00007857"/>
    </source>
</evidence>
<dbReference type="InterPro" id="IPR037151">
    <property type="entry name" value="AlkB-like_sf"/>
</dbReference>
<dbReference type="InterPro" id="IPR021726">
    <property type="entry name" value="THO_THOC2_N"/>
</dbReference>
<keyword evidence="5" id="KW-0539">Nucleus</keyword>
<keyword evidence="7" id="KW-0175">Coiled coil</keyword>
<feature type="compositionally biased region" description="Low complexity" evidence="8">
    <location>
        <begin position="1526"/>
        <end position="1540"/>
    </location>
</feature>
<feature type="compositionally biased region" description="Basic and acidic residues" evidence="8">
    <location>
        <begin position="1503"/>
        <end position="1525"/>
    </location>
</feature>
<dbReference type="PANTHER" id="PTHR21597:SF0">
    <property type="entry name" value="THO COMPLEX SUBUNIT 2"/>
    <property type="match status" value="1"/>
</dbReference>
<dbReference type="InterPro" id="IPR021418">
    <property type="entry name" value="THO_THOC2_C"/>
</dbReference>
<dbReference type="Pfam" id="PF13532">
    <property type="entry name" value="2OG-FeII_Oxy_2"/>
    <property type="match status" value="1"/>
</dbReference>
<dbReference type="Pfam" id="PF16134">
    <property type="entry name" value="THOC2_N"/>
    <property type="match status" value="2"/>
</dbReference>
<comment type="caution">
    <text evidence="10">The sequence shown here is derived from an EMBL/GenBank/DDBJ whole genome shotgun (WGS) entry which is preliminary data.</text>
</comment>
<dbReference type="InterPro" id="IPR027450">
    <property type="entry name" value="AlkB-like"/>
</dbReference>
<feature type="coiled-coil region" evidence="7">
    <location>
        <begin position="1164"/>
        <end position="1195"/>
    </location>
</feature>
<evidence type="ECO:0000313" key="11">
    <source>
        <dbReference type="Proteomes" id="UP001174909"/>
    </source>
</evidence>
<dbReference type="PANTHER" id="PTHR21597">
    <property type="entry name" value="THO2 PROTEIN"/>
    <property type="match status" value="1"/>
</dbReference>
<dbReference type="SUPFAM" id="SSF51197">
    <property type="entry name" value="Clavaminate synthase-like"/>
    <property type="match status" value="1"/>
</dbReference>
<evidence type="ECO:0000256" key="2">
    <source>
        <dbReference type="ARBA" id="ARBA00004123"/>
    </source>
</evidence>
<feature type="compositionally biased region" description="Low complexity" evidence="8">
    <location>
        <begin position="1440"/>
        <end position="1459"/>
    </location>
</feature>
<evidence type="ECO:0000313" key="10">
    <source>
        <dbReference type="EMBL" id="CAI8048029.1"/>
    </source>
</evidence>
<accession>A0AA35THD7</accession>
<keyword evidence="11" id="KW-1185">Reference proteome</keyword>
<evidence type="ECO:0000256" key="8">
    <source>
        <dbReference type="SAM" id="MobiDB-lite"/>
    </source>
</evidence>
<comment type="cofactor">
    <cofactor evidence="1">
        <name>Fe(2+)</name>
        <dbReference type="ChEBI" id="CHEBI:29033"/>
    </cofactor>
</comment>
<dbReference type="InterPro" id="IPR032302">
    <property type="entry name" value="THOC2_N"/>
</dbReference>
<sequence>MWFVVFHLPPGLILIPEFISLAEERELLSYFTSSTSRPSSVVSHLNDTVPNGIAAEDPKDLEISFSEPSTTLAMVSTPILPVSSTLKHRSVRHYGYEFIYGRNTVDPDLPLPGGLPDVCTPLLEKMTSQELLQWMPDQLTVNDYLPGAGIPPHVDTHSPFEDRIASLSLGSQVVMDFRHPNGRKVAVFLPRRSLLVMTEESRYLWSHGITPRKSDEVHCHMPGYQETSSNPTQQSFTIIPRGRRVSLTFRKVKRSPCACSFHELAYDLLKRCVAGELGTDDAAAFFADLNTNLGSPETFPSQLTDLLSVLDADVSCSESKEQQTTYRALVKAFRPLLGDALLKERLDMDTLEMVGLVVSKANFNQRYVKTKTKLFYKQQKFNLFREESEGYSKLVSELGHERRPVEAVPAILDNIRSLIGRFNLDPNRVLDVLMEACSCYHDDAEFFLALLRGYPCEQATFVNILGFKFQSCQSSETSEHLFRLAAVLLHEGLVSLTDLYPHLSVSDSTLREFYESSLEDAQTAAKKAMIVSLTEKTEEERRKESEIEKEKQEYRKKILDADTNQKLGLLIAAIRLGDWPTASSLISHLPPLLPSWCGAISQVLFQLIHFLLDPLYRMYAPKASKSSSPSLSPELCTPCHQFTDLTPHVFQMLSCVGPSLHSDPILLTKLLRLGRAFFKEHGGCLGRSTAQDDPPSQEIMDVFHGFLTVMDEAILPSVSLLSCNCGISEELWSMLKQLPYERRYELYGRWKNRSYGIYPELMEARTQTLSQGRYIMKRLTKDNVKPSGRMIGKLSHSNPGIIFEYVLSQIQRYDNFIIPVVDALKYLTPMAYDVLAYVVIEALGHPQKERLKHEDTNISNWLQGLANFSANVFKKYPIELTGLLQYVANQLKAAKSFDLLVLKEVVQKMSGIENSDEITQSQLEALAGGELLKAEGAYFSQVRNTKKSSHRLREALLEADLSLPLCLLMAQQRDGIIYREGANRHLKLVCNLYDNVTRILGNAKVKILQTLCVSAGFLSTHLNPDDYNYKVPPLDVLGLEYHVPADAAFFMLRPLIKSSINESFEAEKAEKDKVGLSKQAKASAQEASYHCAWYSVLDPVVEAARQLHTPKVWEDMSPKLYTTFWVLSLYDLYVPTGRYEDEVRKAREAIKDIDDKSDMTSSKRKKEQERSVALIEKLQEEKQRQEDNHRLVNSCIKQEKDSWFTAKVTKNRTITQFLQLCIFPRCRFTATDAIFCAKFVYMLHTQQTPNFSTLLFLDRTFSDISYSVACCTENEVRRYGRFLGAILEIVSKWHAAETLYEQECARTPGFISMMRSSAGGAEKMQYLDYENYRHITFKWHFKLTKALVVLLESKDYMQVRNGLIVLTKVLPYYPKVYHLSIALEKRVEKIMEEEKEKRADLYALAIGYAGMLKLHKQNLVPEADFHIREERVKAQKTEGEASTSAKPASTPAPPTAATEKTTKKEKEATREKGEKAAASKPEEKPPQKITKVKGALTATEARAAAEKEKKEQLASTKEKGEESKSPESASEAVAASATSELQQPSTPNPELPAASAARREAKTGGNGVAATSSSASKTAKTKTKEAVSSTATAENGGNNNHHQVKKSAKSMGKSTEEESGSGDSSSEKKTTSKGSGKAR</sequence>
<evidence type="ECO:0000256" key="6">
    <source>
        <dbReference type="ARBA" id="ARBA00047033"/>
    </source>
</evidence>
<feature type="coiled-coil region" evidence="7">
    <location>
        <begin position="530"/>
        <end position="564"/>
    </location>
</feature>
<dbReference type="Gene3D" id="2.60.120.590">
    <property type="entry name" value="Alpha-ketoglutarate-dependent dioxygenase AlkB-like"/>
    <property type="match status" value="1"/>
</dbReference>
<dbReference type="EMBL" id="CASHTH010003692">
    <property type="protein sequence ID" value="CAI8048029.1"/>
    <property type="molecule type" value="Genomic_DNA"/>
</dbReference>
<evidence type="ECO:0000256" key="4">
    <source>
        <dbReference type="ARBA" id="ARBA00019596"/>
    </source>
</evidence>
<comment type="subcellular location">
    <subcellularLocation>
        <location evidence="2">Nucleus</location>
    </subcellularLocation>
</comment>
<protein>
    <recommendedName>
        <fullName evidence="4">THO complex subunit 2</fullName>
    </recommendedName>
</protein>
<dbReference type="Proteomes" id="UP001174909">
    <property type="component" value="Unassembled WGS sequence"/>
</dbReference>
<dbReference type="GO" id="GO:0006397">
    <property type="term" value="P:mRNA processing"/>
    <property type="evidence" value="ECO:0007669"/>
    <property type="project" value="InterPro"/>
</dbReference>
<organism evidence="10 11">
    <name type="scientific">Geodia barretti</name>
    <name type="common">Barrett's horny sponge</name>
    <dbReference type="NCBI Taxonomy" id="519541"/>
    <lineage>
        <taxon>Eukaryota</taxon>
        <taxon>Metazoa</taxon>
        <taxon>Porifera</taxon>
        <taxon>Demospongiae</taxon>
        <taxon>Heteroscleromorpha</taxon>
        <taxon>Tetractinellida</taxon>
        <taxon>Astrophorina</taxon>
        <taxon>Geodiidae</taxon>
        <taxon>Geodia</taxon>
    </lineage>
</organism>
<dbReference type="GO" id="GO:0000445">
    <property type="term" value="C:THO complex part of transcription export complex"/>
    <property type="evidence" value="ECO:0007669"/>
    <property type="project" value="TreeGrafter"/>
</dbReference>
<dbReference type="PROSITE" id="PS51471">
    <property type="entry name" value="FE2OG_OXY"/>
    <property type="match status" value="1"/>
</dbReference>
<evidence type="ECO:0000256" key="1">
    <source>
        <dbReference type="ARBA" id="ARBA00001954"/>
    </source>
</evidence>
<evidence type="ECO:0000259" key="9">
    <source>
        <dbReference type="PROSITE" id="PS51471"/>
    </source>
</evidence>
<feature type="compositionally biased region" description="Low complexity" evidence="8">
    <location>
        <begin position="1493"/>
        <end position="1502"/>
    </location>
</feature>
<dbReference type="InterPro" id="IPR040007">
    <property type="entry name" value="Tho2"/>
</dbReference>
<evidence type="ECO:0000256" key="5">
    <source>
        <dbReference type="ARBA" id="ARBA00023242"/>
    </source>
</evidence>
<dbReference type="Pfam" id="PF11732">
    <property type="entry name" value="Thoc2"/>
    <property type="match status" value="1"/>
</dbReference>
<comment type="similarity">
    <text evidence="3">Belongs to the THOC2 family.</text>
</comment>
<evidence type="ECO:0000256" key="7">
    <source>
        <dbReference type="SAM" id="Coils"/>
    </source>
</evidence>
<dbReference type="GO" id="GO:0006406">
    <property type="term" value="P:mRNA export from nucleus"/>
    <property type="evidence" value="ECO:0007669"/>
    <property type="project" value="InterPro"/>
</dbReference>
<feature type="domain" description="Fe2OG dioxygenase" evidence="9">
    <location>
        <begin position="135"/>
        <end position="253"/>
    </location>
</feature>
<comment type="subunit">
    <text evidence="6">Component of the THO subcomplex, which is composed of THOC1, THOC2, THOC3, THOC5, THOC6 and THOC7. The THO subcomplex interacts with DDX39B to form the THO-DDX39B complex which multimerizes into a 28-subunit tetrameric assembly. Component of the transcription/export (TREX) complex at least composed of ALYREF/THOC4, DDX39B, SARNP/CIP29, CHTOP and the THO subcomplex; in the complex interacts with THOC1, THOC3, THOC5, THOC7 and DDX39B. TREX seems to have a dynamic structure involving ATP-dependent remodeling. Interacts with POLDIP3 and ZC3H11A.</text>
</comment>
<name>A0AA35THD7_GEOBA</name>
<dbReference type="Pfam" id="PF11262">
    <property type="entry name" value="Tho2"/>
    <property type="match status" value="1"/>
</dbReference>